<dbReference type="PROSITE" id="PS51294">
    <property type="entry name" value="HTH_MYB"/>
    <property type="match status" value="1"/>
</dbReference>
<evidence type="ECO:0000313" key="7">
    <source>
        <dbReference type="Proteomes" id="UP000008311"/>
    </source>
</evidence>
<reference evidence="7" key="1">
    <citation type="journal article" date="2010" name="Nat. Biotechnol.">
        <title>Draft genome sequence of the oilseed species Ricinus communis.</title>
        <authorList>
            <person name="Chan A.P."/>
            <person name="Crabtree J."/>
            <person name="Zhao Q."/>
            <person name="Lorenzi H."/>
            <person name="Orvis J."/>
            <person name="Puiu D."/>
            <person name="Melake-Berhan A."/>
            <person name="Jones K.M."/>
            <person name="Redman J."/>
            <person name="Chen G."/>
            <person name="Cahoon E.B."/>
            <person name="Gedil M."/>
            <person name="Stanke M."/>
            <person name="Haas B.J."/>
            <person name="Wortman J.R."/>
            <person name="Fraser-Liggett C.M."/>
            <person name="Ravel J."/>
            <person name="Rabinowicz P.D."/>
        </authorList>
    </citation>
    <scope>NUCLEOTIDE SEQUENCE [LARGE SCALE GENOMIC DNA]</scope>
    <source>
        <strain evidence="7">cv. Hale</strain>
    </source>
</reference>
<dbReference type="PANTHER" id="PTHR47999:SF127">
    <property type="entry name" value="TRANSCRIPTION FACTOR MYB8-RELATED"/>
    <property type="match status" value="1"/>
</dbReference>
<dbReference type="Gene3D" id="1.10.10.60">
    <property type="entry name" value="Homeodomain-like"/>
    <property type="match status" value="1"/>
</dbReference>
<dbReference type="AlphaFoldDB" id="B9RLW5"/>
<proteinExistence type="predicted"/>
<dbReference type="SUPFAM" id="SSF46689">
    <property type="entry name" value="Homeodomain-like"/>
    <property type="match status" value="1"/>
</dbReference>
<feature type="domain" description="HTH myb-type" evidence="5">
    <location>
        <begin position="9"/>
        <end position="38"/>
    </location>
</feature>
<accession>B9RLW5</accession>
<dbReference type="PANTHER" id="PTHR47999">
    <property type="entry name" value="TRANSCRIPTION FACTOR MYB8-RELATED-RELATED"/>
    <property type="match status" value="1"/>
</dbReference>
<keyword evidence="2" id="KW-0238">DNA-binding</keyword>
<name>B9RLW5_RICCO</name>
<gene>
    <name evidence="6" type="ORF">RCOM_1471420</name>
</gene>
<comment type="subcellular location">
    <subcellularLocation>
        <location evidence="1">Nucleus</location>
    </subcellularLocation>
</comment>
<dbReference type="STRING" id="3988.B9RLW5"/>
<keyword evidence="3" id="KW-0539">Nucleus</keyword>
<evidence type="ECO:0000256" key="1">
    <source>
        <dbReference type="ARBA" id="ARBA00004123"/>
    </source>
</evidence>
<evidence type="ECO:0000259" key="4">
    <source>
        <dbReference type="PROSITE" id="PS50090"/>
    </source>
</evidence>
<feature type="domain" description="Myb-like" evidence="4">
    <location>
        <begin position="9"/>
        <end position="48"/>
    </location>
</feature>
<evidence type="ECO:0000313" key="6">
    <source>
        <dbReference type="EMBL" id="EEF47840.1"/>
    </source>
</evidence>
<dbReference type="CDD" id="cd00167">
    <property type="entry name" value="SANT"/>
    <property type="match status" value="1"/>
</dbReference>
<dbReference type="GO" id="GO:0003677">
    <property type="term" value="F:DNA binding"/>
    <property type="evidence" value="ECO:0007669"/>
    <property type="project" value="UniProtKB-KW"/>
</dbReference>
<organism evidence="6 7">
    <name type="scientific">Ricinus communis</name>
    <name type="common">Castor bean</name>
    <dbReference type="NCBI Taxonomy" id="3988"/>
    <lineage>
        <taxon>Eukaryota</taxon>
        <taxon>Viridiplantae</taxon>
        <taxon>Streptophyta</taxon>
        <taxon>Embryophyta</taxon>
        <taxon>Tracheophyta</taxon>
        <taxon>Spermatophyta</taxon>
        <taxon>Magnoliopsida</taxon>
        <taxon>eudicotyledons</taxon>
        <taxon>Gunneridae</taxon>
        <taxon>Pentapetalae</taxon>
        <taxon>rosids</taxon>
        <taxon>fabids</taxon>
        <taxon>Malpighiales</taxon>
        <taxon>Euphorbiaceae</taxon>
        <taxon>Acalyphoideae</taxon>
        <taxon>Acalypheae</taxon>
        <taxon>Ricinus</taxon>
    </lineage>
</organism>
<dbReference type="eggNOG" id="KOG0048">
    <property type="taxonomic scope" value="Eukaryota"/>
</dbReference>
<dbReference type="InterPro" id="IPR001005">
    <property type="entry name" value="SANT/Myb"/>
</dbReference>
<dbReference type="Pfam" id="PF00249">
    <property type="entry name" value="Myb_DNA-binding"/>
    <property type="match status" value="1"/>
</dbReference>
<keyword evidence="7" id="KW-1185">Reference proteome</keyword>
<sequence>MGRTPCCSEAGLKKGAWTADEDQKLIAYIQKHGEGGWRTLPQKAESQKLKLQNLLSVYIICLLSLCDGHELQNDVTHNPIPPSSHFQSSSSRPHLPNNLVAKLAPSWRCLVDKDSPSSAMPRPVSASASLLNKMATRFSTPYSCLHTTLKSILSMSADHENYVFEADDNYLQPSASASSLSSRSVCTSTNGVASDQMATIDDNTAPLINPFDLELFRYFHEVGVDGGVLGTSTSDAYDYNMESPANNYSPEISAYDDELGLISSIDALDTGHGHAQLDRSMDGSTKFCY</sequence>
<dbReference type="EMBL" id="EQ973788">
    <property type="protein sequence ID" value="EEF47840.1"/>
    <property type="molecule type" value="Genomic_DNA"/>
</dbReference>
<dbReference type="GO" id="GO:0005634">
    <property type="term" value="C:nucleus"/>
    <property type="evidence" value="ECO:0007669"/>
    <property type="project" value="UniProtKB-SubCell"/>
</dbReference>
<evidence type="ECO:0000259" key="5">
    <source>
        <dbReference type="PROSITE" id="PS51294"/>
    </source>
</evidence>
<evidence type="ECO:0000256" key="3">
    <source>
        <dbReference type="ARBA" id="ARBA00023242"/>
    </source>
</evidence>
<dbReference type="PROSITE" id="PS50090">
    <property type="entry name" value="MYB_LIKE"/>
    <property type="match status" value="1"/>
</dbReference>
<dbReference type="InParanoid" id="B9RLW5"/>
<protein>
    <submittedName>
        <fullName evidence="6">R2r3-myb transcription factor, putative</fullName>
    </submittedName>
</protein>
<dbReference type="InterPro" id="IPR015495">
    <property type="entry name" value="Myb_TF_plants"/>
</dbReference>
<evidence type="ECO:0000256" key="2">
    <source>
        <dbReference type="ARBA" id="ARBA00023125"/>
    </source>
</evidence>
<dbReference type="Proteomes" id="UP000008311">
    <property type="component" value="Unassembled WGS sequence"/>
</dbReference>
<dbReference type="InterPro" id="IPR017930">
    <property type="entry name" value="Myb_dom"/>
</dbReference>
<dbReference type="InterPro" id="IPR009057">
    <property type="entry name" value="Homeodomain-like_sf"/>
</dbReference>